<dbReference type="PANTHER" id="PTHR42920:SF5">
    <property type="entry name" value="EAMA DOMAIN-CONTAINING PROTEIN"/>
    <property type="match status" value="1"/>
</dbReference>
<evidence type="ECO:0000256" key="7">
    <source>
        <dbReference type="SAM" id="MobiDB-lite"/>
    </source>
</evidence>
<organism evidence="10 11">
    <name type="scientific">Streptomyces fildesensis</name>
    <dbReference type="NCBI Taxonomy" id="375757"/>
    <lineage>
        <taxon>Bacteria</taxon>
        <taxon>Bacillati</taxon>
        <taxon>Actinomycetota</taxon>
        <taxon>Actinomycetes</taxon>
        <taxon>Kitasatosporales</taxon>
        <taxon>Streptomycetaceae</taxon>
        <taxon>Streptomyces</taxon>
    </lineage>
</organism>
<dbReference type="InterPro" id="IPR037185">
    <property type="entry name" value="EmrE-like"/>
</dbReference>
<feature type="transmembrane region" description="Helical" evidence="8">
    <location>
        <begin position="78"/>
        <end position="97"/>
    </location>
</feature>
<comment type="caution">
    <text evidence="10">The sequence shown here is derived from an EMBL/GenBank/DDBJ whole genome shotgun (WGS) entry which is preliminary data.</text>
</comment>
<feature type="transmembrane region" description="Helical" evidence="8">
    <location>
        <begin position="271"/>
        <end position="290"/>
    </location>
</feature>
<dbReference type="Pfam" id="PF00892">
    <property type="entry name" value="EamA"/>
    <property type="match status" value="2"/>
</dbReference>
<evidence type="ECO:0000256" key="5">
    <source>
        <dbReference type="ARBA" id="ARBA00022989"/>
    </source>
</evidence>
<comment type="similarity">
    <text evidence="2">Belongs to the EamA transporter family.</text>
</comment>
<dbReference type="Proteomes" id="UP001614394">
    <property type="component" value="Unassembled WGS sequence"/>
</dbReference>
<evidence type="ECO:0000313" key="11">
    <source>
        <dbReference type="Proteomes" id="UP001614394"/>
    </source>
</evidence>
<evidence type="ECO:0000256" key="6">
    <source>
        <dbReference type="ARBA" id="ARBA00023136"/>
    </source>
</evidence>
<dbReference type="InterPro" id="IPR051258">
    <property type="entry name" value="Diverse_Substrate_Transporter"/>
</dbReference>
<gene>
    <name evidence="10" type="ORF">ACIGXA_33740</name>
</gene>
<feature type="transmembrane region" description="Helical" evidence="8">
    <location>
        <begin position="20"/>
        <end position="43"/>
    </location>
</feature>
<feature type="transmembrane region" description="Helical" evidence="8">
    <location>
        <begin position="109"/>
        <end position="127"/>
    </location>
</feature>
<accession>A0ABW8CGA2</accession>
<evidence type="ECO:0000256" key="3">
    <source>
        <dbReference type="ARBA" id="ARBA00022475"/>
    </source>
</evidence>
<dbReference type="RefSeq" id="WP_399656193.1">
    <property type="nucleotide sequence ID" value="NZ_JBITYG010000012.1"/>
</dbReference>
<feature type="compositionally biased region" description="Pro residues" evidence="7">
    <location>
        <begin position="302"/>
        <end position="313"/>
    </location>
</feature>
<feature type="transmembrane region" description="Helical" evidence="8">
    <location>
        <begin position="186"/>
        <end position="207"/>
    </location>
</feature>
<keyword evidence="4 8" id="KW-0812">Transmembrane</keyword>
<comment type="subcellular location">
    <subcellularLocation>
        <location evidence="1">Cell membrane</location>
        <topology evidence="1">Multi-pass membrane protein</topology>
    </subcellularLocation>
</comment>
<keyword evidence="3" id="KW-1003">Cell membrane</keyword>
<name>A0ABW8CGA2_9ACTN</name>
<feature type="transmembrane region" description="Helical" evidence="8">
    <location>
        <begin position="219"/>
        <end position="237"/>
    </location>
</feature>
<dbReference type="PANTHER" id="PTHR42920">
    <property type="entry name" value="OS03G0707200 PROTEIN-RELATED"/>
    <property type="match status" value="1"/>
</dbReference>
<keyword evidence="5 8" id="KW-1133">Transmembrane helix</keyword>
<reference evidence="10 11" key="1">
    <citation type="submission" date="2024-10" db="EMBL/GenBank/DDBJ databases">
        <title>The Natural Products Discovery Center: Release of the First 8490 Sequenced Strains for Exploring Actinobacteria Biosynthetic Diversity.</title>
        <authorList>
            <person name="Kalkreuter E."/>
            <person name="Kautsar S.A."/>
            <person name="Yang D."/>
            <person name="Bader C.D."/>
            <person name="Teijaro C.N."/>
            <person name="Fluegel L."/>
            <person name="Davis C.M."/>
            <person name="Simpson J.R."/>
            <person name="Lauterbach L."/>
            <person name="Steele A.D."/>
            <person name="Gui C."/>
            <person name="Meng S."/>
            <person name="Li G."/>
            <person name="Viehrig K."/>
            <person name="Ye F."/>
            <person name="Su P."/>
            <person name="Kiefer A.F."/>
            <person name="Nichols A."/>
            <person name="Cepeda A.J."/>
            <person name="Yan W."/>
            <person name="Fan B."/>
            <person name="Jiang Y."/>
            <person name="Adhikari A."/>
            <person name="Zheng C.-J."/>
            <person name="Schuster L."/>
            <person name="Cowan T.M."/>
            <person name="Smanski M.J."/>
            <person name="Chevrette M.G."/>
            <person name="De Carvalho L.P.S."/>
            <person name="Shen B."/>
        </authorList>
    </citation>
    <scope>NUCLEOTIDE SEQUENCE [LARGE SCALE GENOMIC DNA]</scope>
    <source>
        <strain evidence="10 11">NPDC053399</strain>
    </source>
</reference>
<dbReference type="EMBL" id="JBITYG010000012">
    <property type="protein sequence ID" value="MFI9105484.1"/>
    <property type="molecule type" value="Genomic_DNA"/>
</dbReference>
<feature type="transmembrane region" description="Helical" evidence="8">
    <location>
        <begin position="134"/>
        <end position="152"/>
    </location>
</feature>
<evidence type="ECO:0000256" key="4">
    <source>
        <dbReference type="ARBA" id="ARBA00022692"/>
    </source>
</evidence>
<feature type="region of interest" description="Disordered" evidence="7">
    <location>
        <begin position="302"/>
        <end position="330"/>
    </location>
</feature>
<feature type="domain" description="EamA" evidence="9">
    <location>
        <begin position="21"/>
        <end position="150"/>
    </location>
</feature>
<sequence length="330" mass="34026">MTTTQQTARLSGRAGSGRRIAIAALTCATAVWGWSYMATVWLLPEMGTASLVAVRFVLAGLLMVAVRPRAILSLGRRHTLAGLGLAFFLGSGTLLQVQGQHYIPASQSGFLVSLFVVLTPLVARILFRTKVTRGVWGGVVAATAGLAVISFSGVALSVGSWLTLAAALSYSIQVSLLSEYSSPDKVYGLATLQILGTGLIAACWAVPAGIDLPDTPAGWGWLTYSTLLATLGMYAVQTWAQSRVSAASAAVVLACEPLFVAVFSLLTGSSLAGRTIIGGALILVAMYLVVSADRAVPPPLADPLAIPEPPAAPGHPDQAGHADVPGPRAP</sequence>
<feature type="domain" description="EamA" evidence="9">
    <location>
        <begin position="159"/>
        <end position="290"/>
    </location>
</feature>
<dbReference type="SUPFAM" id="SSF103481">
    <property type="entry name" value="Multidrug resistance efflux transporter EmrE"/>
    <property type="match status" value="2"/>
</dbReference>
<evidence type="ECO:0000313" key="10">
    <source>
        <dbReference type="EMBL" id="MFI9105484.1"/>
    </source>
</evidence>
<feature type="transmembrane region" description="Helical" evidence="8">
    <location>
        <begin position="244"/>
        <end position="265"/>
    </location>
</feature>
<evidence type="ECO:0000256" key="1">
    <source>
        <dbReference type="ARBA" id="ARBA00004651"/>
    </source>
</evidence>
<keyword evidence="6 8" id="KW-0472">Membrane</keyword>
<proteinExistence type="inferred from homology"/>
<evidence type="ECO:0000256" key="2">
    <source>
        <dbReference type="ARBA" id="ARBA00007362"/>
    </source>
</evidence>
<protein>
    <submittedName>
        <fullName evidence="10">DMT family transporter</fullName>
    </submittedName>
</protein>
<feature type="transmembrane region" description="Helical" evidence="8">
    <location>
        <begin position="49"/>
        <end position="66"/>
    </location>
</feature>
<dbReference type="InterPro" id="IPR000620">
    <property type="entry name" value="EamA_dom"/>
</dbReference>
<keyword evidence="11" id="KW-1185">Reference proteome</keyword>
<evidence type="ECO:0000259" key="9">
    <source>
        <dbReference type="Pfam" id="PF00892"/>
    </source>
</evidence>
<evidence type="ECO:0000256" key="8">
    <source>
        <dbReference type="SAM" id="Phobius"/>
    </source>
</evidence>